<sequence length="291" mass="32452">MQVQQRSERDVCVGDVRSLIHAEMDHAYLSGYFRAPELEELPLLLATLIANEAGLPAHQAQAAVSTLLLIHHGLALHEEIERLAARDNEKYRQLGVLAGAYYSSKYYRLLAESGQIALMGRFAEAIQSINEAKVELARDPYDMSMGIERYLLLQETVYGGLLQGLLKACLPDRADLAELTEAMVRAAVLHRELRDHATTPARTLTALLVWQHGTSEERRFLKNLSRTGAETRLLSLHVKYGTSGEVARLLEKSLGLAEHSLRAFPELADDLQGLIGRLSDYQPVTWRAEEG</sequence>
<dbReference type="RefSeq" id="WP_267150142.1">
    <property type="nucleotide sequence ID" value="NZ_JAPMLT010000001.1"/>
</dbReference>
<name>A0ABT3WW53_9BACL</name>
<keyword evidence="2" id="KW-1185">Reference proteome</keyword>
<dbReference type="Proteomes" id="UP001208017">
    <property type="component" value="Unassembled WGS sequence"/>
</dbReference>
<dbReference type="InterPro" id="IPR009920">
    <property type="entry name" value="HEPPP_synth_su1"/>
</dbReference>
<proteinExistence type="predicted"/>
<dbReference type="EMBL" id="JAPMLT010000001">
    <property type="protein sequence ID" value="MCX7568908.1"/>
    <property type="molecule type" value="Genomic_DNA"/>
</dbReference>
<reference evidence="1 2" key="1">
    <citation type="submission" date="2022-11" db="EMBL/GenBank/DDBJ databases">
        <title>Study of microbial diversity in lake waters.</title>
        <authorList>
            <person name="Zhang J."/>
        </authorList>
    </citation>
    <scope>NUCLEOTIDE SEQUENCE [LARGE SCALE GENOMIC DNA]</scope>
    <source>
        <strain evidence="1 2">DT12</strain>
    </source>
</reference>
<dbReference type="Pfam" id="PF07307">
    <property type="entry name" value="HEPPP_synt_1"/>
    <property type="match status" value="1"/>
</dbReference>
<accession>A0ABT3WW53</accession>
<comment type="caution">
    <text evidence="1">The sequence shown here is derived from an EMBL/GenBank/DDBJ whole genome shotgun (WGS) entry which is preliminary data.</text>
</comment>
<dbReference type="Gene3D" id="1.20.120.1450">
    <property type="match status" value="1"/>
</dbReference>
<evidence type="ECO:0000313" key="2">
    <source>
        <dbReference type="Proteomes" id="UP001208017"/>
    </source>
</evidence>
<evidence type="ECO:0000313" key="1">
    <source>
        <dbReference type="EMBL" id="MCX7568908.1"/>
    </source>
</evidence>
<gene>
    <name evidence="1" type="ORF">OS242_02895</name>
</gene>
<protein>
    <submittedName>
        <fullName evidence="1">Heptaprenyl diphosphate synthase component 1</fullName>
    </submittedName>
</protein>
<organism evidence="1 2">
    <name type="scientific">Tumebacillus lacus</name>
    <dbReference type="NCBI Taxonomy" id="2995335"/>
    <lineage>
        <taxon>Bacteria</taxon>
        <taxon>Bacillati</taxon>
        <taxon>Bacillota</taxon>
        <taxon>Bacilli</taxon>
        <taxon>Bacillales</taxon>
        <taxon>Alicyclobacillaceae</taxon>
        <taxon>Tumebacillus</taxon>
    </lineage>
</organism>